<sequence length="209" mass="24278">MIQKIEELLFNIRNNCNQNGTGKSFKTAINNSIIPRKRLAFEICCLRTKDKKLNLRIKDKRIRVVRSLNDNLLTLFKSWKYHNKEEERKKQSFCWRSVASCGMMMIYLQILNKAYEKESFGSSHLCRSFRQYLVTLREGYGCGSFVKEISVTKGTASSCCAFSRCRQRSFARAARKDTTIKLQKKVTQPVGSPIQLNSPLILKYDYSVF</sequence>
<dbReference type="AlphaFoldDB" id="A0A0N4TK32"/>
<keyword evidence="2" id="KW-1185">Reference proteome</keyword>
<accession>A0A0N4TK32</accession>
<evidence type="ECO:0000313" key="2">
    <source>
        <dbReference type="Proteomes" id="UP000278627"/>
    </source>
</evidence>
<reference evidence="3" key="1">
    <citation type="submission" date="2017-02" db="UniProtKB">
        <authorList>
            <consortium name="WormBaseParasite"/>
        </authorList>
    </citation>
    <scope>IDENTIFICATION</scope>
</reference>
<evidence type="ECO:0000313" key="3">
    <source>
        <dbReference type="WBParaSite" id="BPAG_0000868101-mRNA-1"/>
    </source>
</evidence>
<organism evidence="3">
    <name type="scientific">Brugia pahangi</name>
    <name type="common">Filarial nematode worm</name>
    <dbReference type="NCBI Taxonomy" id="6280"/>
    <lineage>
        <taxon>Eukaryota</taxon>
        <taxon>Metazoa</taxon>
        <taxon>Ecdysozoa</taxon>
        <taxon>Nematoda</taxon>
        <taxon>Chromadorea</taxon>
        <taxon>Rhabditida</taxon>
        <taxon>Spirurina</taxon>
        <taxon>Spiruromorpha</taxon>
        <taxon>Filarioidea</taxon>
        <taxon>Onchocercidae</taxon>
        <taxon>Brugia</taxon>
    </lineage>
</organism>
<dbReference type="WBParaSite" id="BPAG_0000868101-mRNA-1">
    <property type="protein sequence ID" value="BPAG_0000868101-mRNA-1"/>
    <property type="gene ID" value="BPAG_0000868101"/>
</dbReference>
<reference evidence="1 2" key="2">
    <citation type="submission" date="2018-11" db="EMBL/GenBank/DDBJ databases">
        <authorList>
            <consortium name="Pathogen Informatics"/>
        </authorList>
    </citation>
    <scope>NUCLEOTIDE SEQUENCE [LARGE SCALE GENOMIC DNA]</scope>
</reference>
<protein>
    <submittedName>
        <fullName evidence="1 3">Uncharacterized protein</fullName>
    </submittedName>
</protein>
<dbReference type="EMBL" id="UZAD01013138">
    <property type="protein sequence ID" value="VDN89829.1"/>
    <property type="molecule type" value="Genomic_DNA"/>
</dbReference>
<name>A0A0N4TK32_BRUPA</name>
<gene>
    <name evidence="1" type="ORF">BPAG_LOCUS8643</name>
</gene>
<evidence type="ECO:0000313" key="1">
    <source>
        <dbReference type="EMBL" id="VDN89829.1"/>
    </source>
</evidence>
<dbReference type="Proteomes" id="UP000278627">
    <property type="component" value="Unassembled WGS sequence"/>
</dbReference>
<proteinExistence type="predicted"/>